<name>A0A8J5SI63_ZIZPA</name>
<comment type="caution">
    <text evidence="2">The sequence shown here is derived from an EMBL/GenBank/DDBJ whole genome shotgun (WGS) entry which is preliminary data.</text>
</comment>
<dbReference type="GO" id="GO:0009507">
    <property type="term" value="C:chloroplast"/>
    <property type="evidence" value="ECO:0007669"/>
    <property type="project" value="TreeGrafter"/>
</dbReference>
<proteinExistence type="predicted"/>
<feature type="region of interest" description="Disordered" evidence="1">
    <location>
        <begin position="1"/>
        <end position="31"/>
    </location>
</feature>
<evidence type="ECO:0000256" key="1">
    <source>
        <dbReference type="SAM" id="MobiDB-lite"/>
    </source>
</evidence>
<keyword evidence="3" id="KW-1185">Reference proteome</keyword>
<dbReference type="AlphaFoldDB" id="A0A8J5SI63"/>
<evidence type="ECO:0000313" key="3">
    <source>
        <dbReference type="Proteomes" id="UP000729402"/>
    </source>
</evidence>
<gene>
    <name evidence="2" type="ORF">GUJ93_ZPchr0006g44776</name>
</gene>
<dbReference type="EMBL" id="JAAALK010000283">
    <property type="protein sequence ID" value="KAG8069462.1"/>
    <property type="molecule type" value="Genomic_DNA"/>
</dbReference>
<protein>
    <submittedName>
        <fullName evidence="2">Uncharacterized protein</fullName>
    </submittedName>
</protein>
<feature type="compositionally biased region" description="Basic residues" evidence="1">
    <location>
        <begin position="1"/>
        <end position="13"/>
    </location>
</feature>
<reference evidence="2" key="1">
    <citation type="journal article" date="2021" name="bioRxiv">
        <title>Whole Genome Assembly and Annotation of Northern Wild Rice, Zizania palustris L., Supports a Whole Genome Duplication in the Zizania Genus.</title>
        <authorList>
            <person name="Haas M."/>
            <person name="Kono T."/>
            <person name="Macchietto M."/>
            <person name="Millas R."/>
            <person name="McGilp L."/>
            <person name="Shao M."/>
            <person name="Duquette J."/>
            <person name="Hirsch C.N."/>
            <person name="Kimball J."/>
        </authorList>
    </citation>
    <scope>NUCLEOTIDE SEQUENCE</scope>
    <source>
        <tissue evidence="2">Fresh leaf tissue</tissue>
    </source>
</reference>
<accession>A0A8J5SI63</accession>
<evidence type="ECO:0000313" key="2">
    <source>
        <dbReference type="EMBL" id="KAG8069462.1"/>
    </source>
</evidence>
<dbReference type="PANTHER" id="PTHR31033">
    <property type="entry name" value="PROTEIN, PUTATIVE-RELATED"/>
    <property type="match status" value="1"/>
</dbReference>
<dbReference type="Proteomes" id="UP000729402">
    <property type="component" value="Unassembled WGS sequence"/>
</dbReference>
<feature type="region of interest" description="Disordered" evidence="1">
    <location>
        <begin position="166"/>
        <end position="218"/>
    </location>
</feature>
<organism evidence="2 3">
    <name type="scientific">Zizania palustris</name>
    <name type="common">Northern wild rice</name>
    <dbReference type="NCBI Taxonomy" id="103762"/>
    <lineage>
        <taxon>Eukaryota</taxon>
        <taxon>Viridiplantae</taxon>
        <taxon>Streptophyta</taxon>
        <taxon>Embryophyta</taxon>
        <taxon>Tracheophyta</taxon>
        <taxon>Spermatophyta</taxon>
        <taxon>Magnoliopsida</taxon>
        <taxon>Liliopsida</taxon>
        <taxon>Poales</taxon>
        <taxon>Poaceae</taxon>
        <taxon>BOP clade</taxon>
        <taxon>Oryzoideae</taxon>
        <taxon>Oryzeae</taxon>
        <taxon>Zizaniinae</taxon>
        <taxon>Zizania</taxon>
    </lineage>
</organism>
<reference evidence="2" key="2">
    <citation type="submission" date="2021-02" db="EMBL/GenBank/DDBJ databases">
        <authorList>
            <person name="Kimball J.A."/>
            <person name="Haas M.W."/>
            <person name="Macchietto M."/>
            <person name="Kono T."/>
            <person name="Duquette J."/>
            <person name="Shao M."/>
        </authorList>
    </citation>
    <scope>NUCLEOTIDE SEQUENCE</scope>
    <source>
        <tissue evidence="2">Fresh leaf tissue</tissue>
    </source>
</reference>
<dbReference type="PANTHER" id="PTHR31033:SF18">
    <property type="entry name" value="OS06G0115800 PROTEIN"/>
    <property type="match status" value="1"/>
</dbReference>
<dbReference type="OrthoDB" id="691692at2759"/>
<sequence>MRGKSGPRCRRGPSQRSLLLPHGSSGAGGVLSGDSERMEMFFGSFFSESASSQNIFGHPNVERCPFLRNIDGATSFSFSSALPVAARGGKGPIFEEGPGFDSAFKLFHGRDGIVPLSGRSSAPDENNHDSIDVKPAPALPFNPLAARAATISLSAFGPFGFNFFNGKGKRQNKKPNNLNQSNKKPNNPNQNSMKTLPVPGPNQRCDQGKHGKPAHILN</sequence>
<feature type="compositionally biased region" description="Low complexity" evidence="1">
    <location>
        <begin position="174"/>
        <end position="191"/>
    </location>
</feature>